<comment type="caution">
    <text evidence="3">The sequence shown here is derived from an EMBL/GenBank/DDBJ whole genome shotgun (WGS) entry which is preliminary data.</text>
</comment>
<protein>
    <submittedName>
        <fullName evidence="3">N-methylhydantoinase B</fullName>
        <ecNumber evidence="3">3.5.2.14</ecNumber>
    </submittedName>
</protein>
<sequence>MRGLSEIQRQILWSRLIAVVEEQAQALVRTAFSTSTREAGDLSAGVFDENGLMIAQAVTGTPGHVNSMARSVGHFLARFPAATMRDGDVFVTNDPWLGTGHLNDIVVVTPVFRNGAPVAFFAATVHVVDIGGRGTPIESRQVFEEGLLVPISRLVDAGAIVEPLLELIAANVRDPVALRGDLYSLIAGNETGGRQLLRLMDEYGLDTLAEVAAFIFERSRAASIAAIRALPAGRWTHDVTADGVDQPIRLVATLSIGEDGIDIDFAGTDGPSPYAINVPFCYTEAYASFGAKCVVAPAVPNNAASLATIRVSAPVGSILNVARPAPVVSRHILGQLLPDLVIGCLAQVPGLDLPAESAAPLWPVVLTGGPGRVEAPAATLADATPFVVASFHSGGTGARPRADGLSATAFPSGVRNVPVEVTEAVSPVVFWRKEYITDSGGPGAQRGGLGQVLEIASSEAKPFAINASFDRTAHPPRGRAGGGPGGAGRLVLDDGTPLTGKGHQAIPAGRRLLLEMPGGGGHGDPRRRDRSRIAEDLADGLVSAEAAKTVYGFEGE</sequence>
<name>A0A7W9CU81_9HYPH</name>
<evidence type="ECO:0000259" key="2">
    <source>
        <dbReference type="Pfam" id="PF02538"/>
    </source>
</evidence>
<evidence type="ECO:0000313" key="4">
    <source>
        <dbReference type="Proteomes" id="UP000523821"/>
    </source>
</evidence>
<keyword evidence="4" id="KW-1185">Reference proteome</keyword>
<dbReference type="PANTHER" id="PTHR11365:SF23">
    <property type="entry name" value="HYPOTHETICAL 5-OXOPROLINASE (EUROFUNG)-RELATED"/>
    <property type="match status" value="1"/>
</dbReference>
<dbReference type="GO" id="GO:0006749">
    <property type="term" value="P:glutathione metabolic process"/>
    <property type="evidence" value="ECO:0007669"/>
    <property type="project" value="TreeGrafter"/>
</dbReference>
<dbReference type="EMBL" id="JACHOO010000001">
    <property type="protein sequence ID" value="MBB5751626.1"/>
    <property type="molecule type" value="Genomic_DNA"/>
</dbReference>
<keyword evidence="3" id="KW-0378">Hydrolase</keyword>
<organism evidence="3 4">
    <name type="scientific">Prosthecomicrobium pneumaticum</name>
    <dbReference type="NCBI Taxonomy" id="81895"/>
    <lineage>
        <taxon>Bacteria</taxon>
        <taxon>Pseudomonadati</taxon>
        <taxon>Pseudomonadota</taxon>
        <taxon>Alphaproteobacteria</taxon>
        <taxon>Hyphomicrobiales</taxon>
        <taxon>Kaistiaceae</taxon>
        <taxon>Prosthecomicrobium</taxon>
    </lineage>
</organism>
<gene>
    <name evidence="3" type="ORF">GGQ63_000669</name>
</gene>
<proteinExistence type="predicted"/>
<reference evidence="3 4" key="1">
    <citation type="submission" date="2020-08" db="EMBL/GenBank/DDBJ databases">
        <title>Genomic Encyclopedia of Type Strains, Phase IV (KMG-IV): sequencing the most valuable type-strain genomes for metagenomic binning, comparative biology and taxonomic classification.</title>
        <authorList>
            <person name="Goeker M."/>
        </authorList>
    </citation>
    <scope>NUCLEOTIDE SEQUENCE [LARGE SCALE GENOMIC DNA]</scope>
    <source>
        <strain evidence="3 4">DSM 16268</strain>
    </source>
</reference>
<dbReference type="GO" id="GO:0047423">
    <property type="term" value="F:N-methylhydantoinase (ATP-hydrolyzing) activity"/>
    <property type="evidence" value="ECO:0007669"/>
    <property type="project" value="UniProtKB-EC"/>
</dbReference>
<dbReference type="RefSeq" id="WP_183852465.1">
    <property type="nucleotide sequence ID" value="NZ_JACHOO010000001.1"/>
</dbReference>
<dbReference type="InterPro" id="IPR045079">
    <property type="entry name" value="Oxoprolinase-like"/>
</dbReference>
<dbReference type="EC" id="3.5.2.14" evidence="3"/>
<accession>A0A7W9CU81</accession>
<feature type="domain" description="Hydantoinase B/oxoprolinase" evidence="2">
    <location>
        <begin position="6"/>
        <end position="525"/>
    </location>
</feature>
<dbReference type="PANTHER" id="PTHR11365">
    <property type="entry name" value="5-OXOPROLINASE RELATED"/>
    <property type="match status" value="1"/>
</dbReference>
<dbReference type="GO" id="GO:0017168">
    <property type="term" value="F:5-oxoprolinase (ATP-hydrolyzing) activity"/>
    <property type="evidence" value="ECO:0007669"/>
    <property type="project" value="TreeGrafter"/>
</dbReference>
<dbReference type="Proteomes" id="UP000523821">
    <property type="component" value="Unassembled WGS sequence"/>
</dbReference>
<evidence type="ECO:0000256" key="1">
    <source>
        <dbReference type="SAM" id="MobiDB-lite"/>
    </source>
</evidence>
<dbReference type="InterPro" id="IPR003692">
    <property type="entry name" value="Hydantoinase_B"/>
</dbReference>
<dbReference type="AlphaFoldDB" id="A0A7W9CU81"/>
<feature type="region of interest" description="Disordered" evidence="1">
    <location>
        <begin position="470"/>
        <end position="529"/>
    </location>
</feature>
<dbReference type="GO" id="GO:0005829">
    <property type="term" value="C:cytosol"/>
    <property type="evidence" value="ECO:0007669"/>
    <property type="project" value="TreeGrafter"/>
</dbReference>
<feature type="compositionally biased region" description="Gly residues" evidence="1">
    <location>
        <begin position="479"/>
        <end position="488"/>
    </location>
</feature>
<dbReference type="Pfam" id="PF02538">
    <property type="entry name" value="Hydantoinase_B"/>
    <property type="match status" value="1"/>
</dbReference>
<evidence type="ECO:0000313" key="3">
    <source>
        <dbReference type="EMBL" id="MBB5751626.1"/>
    </source>
</evidence>